<dbReference type="InterPro" id="IPR005025">
    <property type="entry name" value="FMN_Rdtase-like_dom"/>
</dbReference>
<sequence>MKRVLLVWHSQGGRTGRLAEAVAAGLAQAADEITVCNRQALQATTTELLEADGILIGTAEQFGYMSGAIKDFFDRTYYPAEGKMQGRPYGLFVCAGNDGQGAIVNVERIATGYGWKRALPPMLVKGEPTPEQLNAAEEWGATFAAGLSIGLF</sequence>
<dbReference type="AlphaFoldDB" id="A0A847SD18"/>
<feature type="domain" description="Flavodoxin-like" evidence="3">
    <location>
        <begin position="4"/>
        <end position="144"/>
    </location>
</feature>
<accession>A0A847SD18</accession>
<dbReference type="SUPFAM" id="SSF52218">
    <property type="entry name" value="Flavoproteins"/>
    <property type="match status" value="1"/>
</dbReference>
<dbReference type="RefSeq" id="WP_168876614.1">
    <property type="nucleotide sequence ID" value="NZ_JABAIM010000001.1"/>
</dbReference>
<gene>
    <name evidence="4" type="ORF">HF682_07790</name>
</gene>
<dbReference type="InterPro" id="IPR029039">
    <property type="entry name" value="Flavoprotein-like_sf"/>
</dbReference>
<protein>
    <submittedName>
        <fullName evidence="4">NAD(P)H-dependent oxidoreductase</fullName>
    </submittedName>
</protein>
<dbReference type="PROSITE" id="PS50902">
    <property type="entry name" value="FLAVODOXIN_LIKE"/>
    <property type="match status" value="1"/>
</dbReference>
<dbReference type="GO" id="GO:0016491">
    <property type="term" value="F:oxidoreductase activity"/>
    <property type="evidence" value="ECO:0007669"/>
    <property type="project" value="InterPro"/>
</dbReference>
<dbReference type="Gene3D" id="3.40.50.360">
    <property type="match status" value="1"/>
</dbReference>
<dbReference type="Pfam" id="PF03358">
    <property type="entry name" value="FMN_red"/>
    <property type="match status" value="1"/>
</dbReference>
<evidence type="ECO:0000256" key="2">
    <source>
        <dbReference type="ARBA" id="ARBA00022643"/>
    </source>
</evidence>
<evidence type="ECO:0000259" key="3">
    <source>
        <dbReference type="PROSITE" id="PS50902"/>
    </source>
</evidence>
<keyword evidence="5" id="KW-1185">Reference proteome</keyword>
<dbReference type="EMBL" id="JABAIM010000001">
    <property type="protein sequence ID" value="NLR75058.1"/>
    <property type="molecule type" value="Genomic_DNA"/>
</dbReference>
<dbReference type="GO" id="GO:0010181">
    <property type="term" value="F:FMN binding"/>
    <property type="evidence" value="ECO:0007669"/>
    <property type="project" value="InterPro"/>
</dbReference>
<evidence type="ECO:0000313" key="4">
    <source>
        <dbReference type="EMBL" id="NLR75058.1"/>
    </source>
</evidence>
<comment type="caution">
    <text evidence="4">The sequence shown here is derived from an EMBL/GenBank/DDBJ whole genome shotgun (WGS) entry which is preliminary data.</text>
</comment>
<keyword evidence="2" id="KW-0288">FMN</keyword>
<evidence type="ECO:0000313" key="5">
    <source>
        <dbReference type="Proteomes" id="UP000587991"/>
    </source>
</evidence>
<name>A0A847SD18_9NEIS</name>
<keyword evidence="1" id="KW-0285">Flavoprotein</keyword>
<organism evidence="4 5">
    <name type="scientific">Leeia aquatica</name>
    <dbReference type="NCBI Taxonomy" id="2725557"/>
    <lineage>
        <taxon>Bacteria</taxon>
        <taxon>Pseudomonadati</taxon>
        <taxon>Pseudomonadota</taxon>
        <taxon>Betaproteobacteria</taxon>
        <taxon>Neisseriales</taxon>
        <taxon>Leeiaceae</taxon>
        <taxon>Leeia</taxon>
    </lineage>
</organism>
<dbReference type="InterPro" id="IPR008254">
    <property type="entry name" value="Flavodoxin/NO_synth"/>
</dbReference>
<dbReference type="Proteomes" id="UP000587991">
    <property type="component" value="Unassembled WGS sequence"/>
</dbReference>
<evidence type="ECO:0000256" key="1">
    <source>
        <dbReference type="ARBA" id="ARBA00022630"/>
    </source>
</evidence>
<reference evidence="4 5" key="1">
    <citation type="submission" date="2020-04" db="EMBL/GenBank/DDBJ databases">
        <title>Draft genome of Leeia sp. IMCC25680.</title>
        <authorList>
            <person name="Song J."/>
            <person name="Cho J.-C."/>
        </authorList>
    </citation>
    <scope>NUCLEOTIDE SEQUENCE [LARGE SCALE GENOMIC DNA]</scope>
    <source>
        <strain evidence="4 5">IMCC25680</strain>
    </source>
</reference>
<proteinExistence type="predicted"/>